<dbReference type="Gene3D" id="1.10.600.10">
    <property type="entry name" value="Farnesyl Diphosphate Synthase"/>
    <property type="match status" value="1"/>
</dbReference>
<proteinExistence type="predicted"/>
<dbReference type="Pfam" id="PF00494">
    <property type="entry name" value="SQS_PSY"/>
    <property type="match status" value="1"/>
</dbReference>
<dbReference type="OrthoDB" id="9814909at2"/>
<keyword evidence="2" id="KW-1185">Reference proteome</keyword>
<dbReference type="InterPro" id="IPR008949">
    <property type="entry name" value="Isoprenoid_synthase_dom_sf"/>
</dbReference>
<gene>
    <name evidence="1" type="ORF">CH341_25515</name>
</gene>
<dbReference type="RefSeq" id="WP_111421816.1">
    <property type="nucleotide sequence ID" value="NZ_NPEX01000278.1"/>
</dbReference>
<name>A0A327KL69_9BRAD</name>
<reference evidence="1 2" key="1">
    <citation type="submission" date="2017-07" db="EMBL/GenBank/DDBJ databases">
        <title>Draft Genome Sequences of Select Purple Nonsulfur Bacteria.</title>
        <authorList>
            <person name="Lasarre B."/>
            <person name="Mckinlay J.B."/>
        </authorList>
    </citation>
    <scope>NUCLEOTIDE SEQUENCE [LARGE SCALE GENOMIC DNA]</scope>
    <source>
        <strain evidence="1 2">DSM 5909</strain>
    </source>
</reference>
<organism evidence="1 2">
    <name type="scientific">Rhodoplanes roseus</name>
    <dbReference type="NCBI Taxonomy" id="29409"/>
    <lineage>
        <taxon>Bacteria</taxon>
        <taxon>Pseudomonadati</taxon>
        <taxon>Pseudomonadota</taxon>
        <taxon>Alphaproteobacteria</taxon>
        <taxon>Hyphomicrobiales</taxon>
        <taxon>Nitrobacteraceae</taxon>
        <taxon>Rhodoplanes</taxon>
    </lineage>
</organism>
<dbReference type="EMBL" id="NPEX01000278">
    <property type="protein sequence ID" value="RAI39600.1"/>
    <property type="molecule type" value="Genomic_DNA"/>
</dbReference>
<protein>
    <submittedName>
        <fullName evidence="1">Phytoene/squalene synthase family protein</fullName>
    </submittedName>
</protein>
<dbReference type="Proteomes" id="UP000249130">
    <property type="component" value="Unassembled WGS sequence"/>
</dbReference>
<dbReference type="AlphaFoldDB" id="A0A327KL69"/>
<evidence type="ECO:0000313" key="1">
    <source>
        <dbReference type="EMBL" id="RAI39600.1"/>
    </source>
</evidence>
<accession>A0A327KL69</accession>
<comment type="caution">
    <text evidence="1">The sequence shown here is derived from an EMBL/GenBank/DDBJ whole genome shotgun (WGS) entry which is preliminary data.</text>
</comment>
<sequence length="280" mass="30044">MSQDSYAHCEALVRAQDRDRFLAALFAPAPLRPHLFALYAFNAEVARVRDAAKTPMAGEIRLQWWHDAIVGQGHGEVRANPVADALLDTVAARGLPVEPLLALLEARSFDLYDDPMASLDALYGYVRKTSAATIALSAHVLAGPDPVAAALAGAAGLGWGLARILQAFPAHAARGQVYLPADLLRANGVDPADILARRASSGLSAVLADLRARARLELAEAERARPMIPDAARPAVLPAALAGPLLDRLDRAQAADPYAAVDLPPWRRPWFLWRAARTTR</sequence>
<dbReference type="PANTHER" id="PTHR31480">
    <property type="entry name" value="BIFUNCTIONAL LYCOPENE CYCLASE/PHYTOENE SYNTHASE"/>
    <property type="match status" value="1"/>
</dbReference>
<dbReference type="GO" id="GO:0016765">
    <property type="term" value="F:transferase activity, transferring alkyl or aryl (other than methyl) groups"/>
    <property type="evidence" value="ECO:0007669"/>
    <property type="project" value="UniProtKB-ARBA"/>
</dbReference>
<evidence type="ECO:0000313" key="2">
    <source>
        <dbReference type="Proteomes" id="UP000249130"/>
    </source>
</evidence>
<dbReference type="InterPro" id="IPR002060">
    <property type="entry name" value="Squ/phyt_synthse"/>
</dbReference>
<dbReference type="SUPFAM" id="SSF48576">
    <property type="entry name" value="Terpenoid synthases"/>
    <property type="match status" value="1"/>
</dbReference>